<accession>A0AAU7KC16</accession>
<dbReference type="EMBL" id="CP098827">
    <property type="protein sequence ID" value="XBO69215.1"/>
    <property type="molecule type" value="Genomic_DNA"/>
</dbReference>
<reference evidence="1" key="1">
    <citation type="submission" date="2022-06" db="EMBL/GenBank/DDBJ databases">
        <title>A novel DMS-producing enzyme.</title>
        <authorList>
            <person name="Zhang Y."/>
        </authorList>
    </citation>
    <scope>NUCLEOTIDE SEQUENCE</scope>
    <source>
        <strain evidence="1">RT37</strain>
    </source>
</reference>
<proteinExistence type="predicted"/>
<name>A0AAU7KC16_9GAMM</name>
<sequence length="57" mass="6553">MPARFQVRSVLTDPDSTKVDYWQVVDTHLNDDVIASYHDCEAAEREAEKLNRDSEAD</sequence>
<gene>
    <name evidence="1" type="ORF">NFG58_11260</name>
</gene>
<dbReference type="RefSeq" id="WP_156088607.1">
    <property type="nucleotide sequence ID" value="NZ_CP098827.1"/>
</dbReference>
<protein>
    <submittedName>
        <fullName evidence="1">Uncharacterized protein</fullName>
    </submittedName>
</protein>
<organism evidence="1">
    <name type="scientific">Halomonas sp. RT37</name>
    <dbReference type="NCBI Taxonomy" id="2950872"/>
    <lineage>
        <taxon>Bacteria</taxon>
        <taxon>Pseudomonadati</taxon>
        <taxon>Pseudomonadota</taxon>
        <taxon>Gammaproteobacteria</taxon>
        <taxon>Oceanospirillales</taxon>
        <taxon>Halomonadaceae</taxon>
        <taxon>Halomonas</taxon>
    </lineage>
</organism>
<dbReference type="AlphaFoldDB" id="A0AAU7KC16"/>
<evidence type="ECO:0000313" key="1">
    <source>
        <dbReference type="EMBL" id="XBO69215.1"/>
    </source>
</evidence>